<dbReference type="Gene3D" id="3.30.300.20">
    <property type="match status" value="1"/>
</dbReference>
<evidence type="ECO:0000313" key="2">
    <source>
        <dbReference type="Proteomes" id="UP001548189"/>
    </source>
</evidence>
<dbReference type="Pfam" id="PF02033">
    <property type="entry name" value="RBFA"/>
    <property type="match status" value="1"/>
</dbReference>
<dbReference type="SUPFAM" id="SSF89919">
    <property type="entry name" value="Ribosome-binding factor A, RbfA"/>
    <property type="match status" value="1"/>
</dbReference>
<dbReference type="PROSITE" id="PS01319">
    <property type="entry name" value="RBFA"/>
    <property type="match status" value="1"/>
</dbReference>
<dbReference type="HAMAP" id="MF_00003">
    <property type="entry name" value="RbfA"/>
    <property type="match status" value="1"/>
</dbReference>
<reference evidence="1 2" key="1">
    <citation type="submission" date="2024-06" db="EMBL/GenBank/DDBJ databases">
        <authorList>
            <person name="Li F."/>
        </authorList>
    </citation>
    <scope>NUCLEOTIDE SEQUENCE [LARGE SCALE GENOMIC DNA]</scope>
    <source>
        <strain evidence="1 2">GXAS 311</strain>
    </source>
</reference>
<dbReference type="PANTHER" id="PTHR33515">
    <property type="entry name" value="RIBOSOME-BINDING FACTOR A, CHLOROPLASTIC-RELATED"/>
    <property type="match status" value="1"/>
</dbReference>
<dbReference type="PANTHER" id="PTHR33515:SF1">
    <property type="entry name" value="RIBOSOME-BINDING FACTOR A, CHLOROPLASTIC-RELATED"/>
    <property type="match status" value="1"/>
</dbReference>
<dbReference type="InterPro" id="IPR020053">
    <property type="entry name" value="Ribosome-bd_factorA_CS"/>
</dbReference>
<dbReference type="InterPro" id="IPR015946">
    <property type="entry name" value="KH_dom-like_a/b"/>
</dbReference>
<gene>
    <name evidence="1" type="primary">rbfA</name>
    <name evidence="1" type="ORF">ABVT43_05340</name>
</gene>
<proteinExistence type="inferred from homology"/>
<dbReference type="Proteomes" id="UP001548189">
    <property type="component" value="Unassembled WGS sequence"/>
</dbReference>
<keyword evidence="2" id="KW-1185">Reference proteome</keyword>
<organism evidence="1 2">
    <name type="scientific">Aliikangiella maris</name>
    <dbReference type="NCBI Taxonomy" id="3162458"/>
    <lineage>
        <taxon>Bacteria</taxon>
        <taxon>Pseudomonadati</taxon>
        <taxon>Pseudomonadota</taxon>
        <taxon>Gammaproteobacteria</taxon>
        <taxon>Oceanospirillales</taxon>
        <taxon>Pleioneaceae</taxon>
        <taxon>Aliikangiella</taxon>
    </lineage>
</organism>
<dbReference type="InterPro" id="IPR000238">
    <property type="entry name" value="RbfA"/>
</dbReference>
<protein>
    <submittedName>
        <fullName evidence="1">30S ribosome-binding factor RbfA</fullName>
    </submittedName>
</protein>
<dbReference type="InterPro" id="IPR023799">
    <property type="entry name" value="RbfA_dom_sf"/>
</dbReference>
<dbReference type="EMBL" id="JBEVCJ010000004">
    <property type="protein sequence ID" value="MET1254544.1"/>
    <property type="molecule type" value="Genomic_DNA"/>
</dbReference>
<accession>A0ABV2BRJ5</accession>
<dbReference type="NCBIfam" id="TIGR00082">
    <property type="entry name" value="rbfA"/>
    <property type="match status" value="1"/>
</dbReference>
<sequence length="128" mass="14469">MAREFNRTDRVAEQLQRELAQIIQMEIKDPRVGMVTVSGIDISRDLYYVTAYVTFLGIPEDKKSIDSAVDVLNQAVGFIRSLVGKRMQMRVVPEIKFAFDQSIARGSELSALIKKARDKDGNTQEDSE</sequence>
<name>A0ABV2BRJ5_9GAMM</name>
<evidence type="ECO:0000313" key="1">
    <source>
        <dbReference type="EMBL" id="MET1254544.1"/>
    </source>
</evidence>
<comment type="caution">
    <text evidence="1">The sequence shown here is derived from an EMBL/GenBank/DDBJ whole genome shotgun (WGS) entry which is preliminary data.</text>
</comment>